<dbReference type="InterPro" id="IPR036179">
    <property type="entry name" value="Ig-like_dom_sf"/>
</dbReference>
<dbReference type="Pfam" id="PF08205">
    <property type="entry name" value="C2-set_2"/>
    <property type="match status" value="1"/>
</dbReference>
<feature type="domain" description="Ig-like" evidence="2">
    <location>
        <begin position="1"/>
        <end position="71"/>
    </location>
</feature>
<dbReference type="InterPro" id="IPR013783">
    <property type="entry name" value="Ig-like_fold"/>
</dbReference>
<proteinExistence type="predicted"/>
<accession>A0A8X7C1P2</accession>
<dbReference type="SUPFAM" id="SSF48726">
    <property type="entry name" value="Immunoglobulin"/>
    <property type="match status" value="1"/>
</dbReference>
<organism evidence="3 4">
    <name type="scientific">Trichonephila inaurata madagascariensis</name>
    <dbReference type="NCBI Taxonomy" id="2747483"/>
    <lineage>
        <taxon>Eukaryota</taxon>
        <taxon>Metazoa</taxon>
        <taxon>Ecdysozoa</taxon>
        <taxon>Arthropoda</taxon>
        <taxon>Chelicerata</taxon>
        <taxon>Arachnida</taxon>
        <taxon>Araneae</taxon>
        <taxon>Araneomorphae</taxon>
        <taxon>Entelegynae</taxon>
        <taxon>Araneoidea</taxon>
        <taxon>Nephilidae</taxon>
        <taxon>Trichonephila</taxon>
        <taxon>Trichonephila inaurata</taxon>
    </lineage>
</organism>
<name>A0A8X7C1P2_9ARAC</name>
<protein>
    <submittedName>
        <fullName evidence="3">Nephrin</fullName>
    </submittedName>
</protein>
<comment type="caution">
    <text evidence="3">The sequence shown here is derived from an EMBL/GenBank/DDBJ whole genome shotgun (WGS) entry which is preliminary data.</text>
</comment>
<dbReference type="EMBL" id="BMAV01009331">
    <property type="protein sequence ID" value="GFY53521.1"/>
    <property type="molecule type" value="Genomic_DNA"/>
</dbReference>
<dbReference type="InterPro" id="IPR007110">
    <property type="entry name" value="Ig-like_dom"/>
</dbReference>
<dbReference type="Gene3D" id="2.60.40.10">
    <property type="entry name" value="Immunoglobulins"/>
    <property type="match status" value="1"/>
</dbReference>
<dbReference type="Proteomes" id="UP000886998">
    <property type="component" value="Unassembled WGS sequence"/>
</dbReference>
<evidence type="ECO:0000313" key="3">
    <source>
        <dbReference type="EMBL" id="GFY53521.1"/>
    </source>
</evidence>
<gene>
    <name evidence="3" type="primary">Nphs1_7</name>
    <name evidence="3" type="ORF">TNIN_78831</name>
</gene>
<dbReference type="AlphaFoldDB" id="A0A8X7C1P2"/>
<dbReference type="OrthoDB" id="6421818at2759"/>
<evidence type="ECO:0000256" key="1">
    <source>
        <dbReference type="ARBA" id="ARBA00023157"/>
    </source>
</evidence>
<evidence type="ECO:0000313" key="4">
    <source>
        <dbReference type="Proteomes" id="UP000886998"/>
    </source>
</evidence>
<dbReference type="PROSITE" id="PS50835">
    <property type="entry name" value="IG_LIKE"/>
    <property type="match status" value="1"/>
</dbReference>
<dbReference type="InterPro" id="IPR013162">
    <property type="entry name" value="CD80_C2-set"/>
</dbReference>
<dbReference type="PANTHER" id="PTHR23278:SF19">
    <property type="entry name" value="OBSCURIN"/>
    <property type="match status" value="1"/>
</dbReference>
<dbReference type="PANTHER" id="PTHR23278">
    <property type="entry name" value="SIDESTEP PROTEIN"/>
    <property type="match status" value="1"/>
</dbReference>
<keyword evidence="1" id="KW-1015">Disulfide bond</keyword>
<keyword evidence="4" id="KW-1185">Reference proteome</keyword>
<evidence type="ECO:0000259" key="2">
    <source>
        <dbReference type="PROSITE" id="PS50835"/>
    </source>
</evidence>
<sequence length="82" mass="9353">MVCQAKGSKPPSIIRWWLDRNKITRGFSEIVDEYMENLTTSILQFIPVPEDHGKVLKCKAANPAIPKATIETVLRLNVHCKY</sequence>
<reference evidence="3" key="1">
    <citation type="submission" date="2020-08" db="EMBL/GenBank/DDBJ databases">
        <title>Multicomponent nature underlies the extraordinary mechanical properties of spider dragline silk.</title>
        <authorList>
            <person name="Kono N."/>
            <person name="Nakamura H."/>
            <person name="Mori M."/>
            <person name="Yoshida Y."/>
            <person name="Ohtoshi R."/>
            <person name="Malay A.D."/>
            <person name="Moran D.A.P."/>
            <person name="Tomita M."/>
            <person name="Numata K."/>
            <person name="Arakawa K."/>
        </authorList>
    </citation>
    <scope>NUCLEOTIDE SEQUENCE</scope>
</reference>